<accession>F0H9B4</accession>
<evidence type="ECO:0000313" key="2">
    <source>
        <dbReference type="Proteomes" id="UP000003155"/>
    </source>
</evidence>
<comment type="caution">
    <text evidence="1">The sequence shown here is derived from an EMBL/GenBank/DDBJ whole genome shotgun (WGS) entry which is preliminary data.</text>
</comment>
<proteinExistence type="predicted"/>
<dbReference type="EMBL" id="AEXO01000095">
    <property type="protein sequence ID" value="EGC85772.1"/>
    <property type="molecule type" value="Genomic_DNA"/>
</dbReference>
<dbReference type="Proteomes" id="UP000003155">
    <property type="component" value="Unassembled WGS sequence"/>
</dbReference>
<protein>
    <submittedName>
        <fullName evidence="1">Conserved domain protein</fullName>
    </submittedName>
</protein>
<evidence type="ECO:0000313" key="1">
    <source>
        <dbReference type="EMBL" id="EGC85772.1"/>
    </source>
</evidence>
<organism evidence="1 2">
    <name type="scientific">Prevotella denticola CRIS 18C-A</name>
    <dbReference type="NCBI Taxonomy" id="944557"/>
    <lineage>
        <taxon>Bacteria</taxon>
        <taxon>Pseudomonadati</taxon>
        <taxon>Bacteroidota</taxon>
        <taxon>Bacteroidia</taxon>
        <taxon>Bacteroidales</taxon>
        <taxon>Prevotellaceae</taxon>
        <taxon>Prevotella</taxon>
    </lineage>
</organism>
<gene>
    <name evidence="1" type="ORF">HMPREF9303_2766</name>
</gene>
<reference evidence="1 2" key="1">
    <citation type="submission" date="2011-02" db="EMBL/GenBank/DDBJ databases">
        <authorList>
            <person name="Durkin A.S."/>
            <person name="Madupu R."/>
            <person name="Torralba M."/>
            <person name="Gillis M."/>
            <person name="Methe B."/>
            <person name="Sutton G."/>
            <person name="Nelson K.E."/>
        </authorList>
    </citation>
    <scope>NUCLEOTIDE SEQUENCE [LARGE SCALE GENOMIC DNA]</scope>
    <source>
        <strain evidence="1 2">CRIS 18C-A</strain>
    </source>
</reference>
<keyword evidence="2" id="KW-1185">Reference proteome</keyword>
<name>F0H9B4_9BACT</name>
<sequence length="104" mass="12728">MKDQCAKGMQNARLQSLEKPFRRLSSWQMENYFREEKCFSSWKEIFFFTKRNVFLHGKNPKQTGKFPNGREGWARQFHSHRIIRRHRLQDTLAIYPQYMNDDLI</sequence>
<dbReference type="AlphaFoldDB" id="F0H9B4"/>